<organism evidence="10">
    <name type="scientific">Tuwongella immobilis</name>
    <dbReference type="NCBI Taxonomy" id="692036"/>
    <lineage>
        <taxon>Bacteria</taxon>
        <taxon>Pseudomonadati</taxon>
        <taxon>Planctomycetota</taxon>
        <taxon>Planctomycetia</taxon>
        <taxon>Gemmatales</taxon>
        <taxon>Gemmataceae</taxon>
        <taxon>Tuwongella</taxon>
    </lineage>
</organism>
<gene>
    <name evidence="10" type="ORF">GMBLW1_09350</name>
</gene>
<feature type="transmembrane region" description="Helical" evidence="7">
    <location>
        <begin position="781"/>
        <end position="804"/>
    </location>
</feature>
<feature type="transmembrane region" description="Helical" evidence="7">
    <location>
        <begin position="406"/>
        <end position="427"/>
    </location>
</feature>
<feature type="transmembrane region" description="Helical" evidence="7">
    <location>
        <begin position="362"/>
        <end position="385"/>
    </location>
</feature>
<evidence type="ECO:0000256" key="5">
    <source>
        <dbReference type="ARBA" id="ARBA00022989"/>
    </source>
</evidence>
<evidence type="ECO:0000256" key="1">
    <source>
        <dbReference type="ARBA" id="ARBA00004651"/>
    </source>
</evidence>
<feature type="transmembrane region" description="Helical" evidence="7">
    <location>
        <begin position="486"/>
        <end position="505"/>
    </location>
</feature>
<proteinExistence type="inferred from homology"/>
<dbReference type="InterPro" id="IPR051447">
    <property type="entry name" value="Lipoprotein-release_system"/>
</dbReference>
<feature type="transmembrane region" description="Helical" evidence="7">
    <location>
        <begin position="310"/>
        <end position="332"/>
    </location>
</feature>
<evidence type="ECO:0000256" key="3">
    <source>
        <dbReference type="ARBA" id="ARBA00022475"/>
    </source>
</evidence>
<feature type="domain" description="ABC3 transporter permease C-terminal" evidence="8">
    <location>
        <begin position="269"/>
        <end position="392"/>
    </location>
</feature>
<dbReference type="PANTHER" id="PTHR30489">
    <property type="entry name" value="LIPOPROTEIN-RELEASING SYSTEM TRANSMEMBRANE PROTEIN LOLE"/>
    <property type="match status" value="1"/>
</dbReference>
<evidence type="ECO:0000259" key="8">
    <source>
        <dbReference type="Pfam" id="PF02687"/>
    </source>
</evidence>
<feature type="domain" description="MacB-like periplasmic core" evidence="9">
    <location>
        <begin position="499"/>
        <end position="668"/>
    </location>
</feature>
<dbReference type="InterPro" id="IPR025857">
    <property type="entry name" value="MacB_PCD"/>
</dbReference>
<dbReference type="AlphaFoldDB" id="A0A6C2YPS4"/>
<evidence type="ECO:0000259" key="9">
    <source>
        <dbReference type="Pfam" id="PF12704"/>
    </source>
</evidence>
<comment type="similarity">
    <text evidence="2">Belongs to the ABC-4 integral membrane protein family. LolC/E subfamily.</text>
</comment>
<keyword evidence="6 7" id="KW-0472">Membrane</keyword>
<dbReference type="KEGG" id="tim:GMBLW1_09350"/>
<feature type="transmembrane region" description="Helical" evidence="7">
    <location>
        <begin position="439"/>
        <end position="465"/>
    </location>
</feature>
<evidence type="ECO:0008006" key="12">
    <source>
        <dbReference type="Google" id="ProtNLM"/>
    </source>
</evidence>
<reference evidence="10" key="1">
    <citation type="submission" date="2019-04" db="EMBL/GenBank/DDBJ databases">
        <authorList>
            <consortium name="Science for Life Laboratories"/>
        </authorList>
    </citation>
    <scope>NUCLEOTIDE SEQUENCE</scope>
    <source>
        <strain evidence="10">MBLW1</strain>
    </source>
</reference>
<comment type="subcellular location">
    <subcellularLocation>
        <location evidence="1">Cell membrane</location>
        <topology evidence="1">Multi-pass membrane protein</topology>
    </subcellularLocation>
</comment>
<evidence type="ECO:0000256" key="4">
    <source>
        <dbReference type="ARBA" id="ARBA00022692"/>
    </source>
</evidence>
<feature type="transmembrane region" description="Helical" evidence="7">
    <location>
        <begin position="740"/>
        <end position="760"/>
    </location>
</feature>
<keyword evidence="5 7" id="KW-1133">Transmembrane helix</keyword>
<accession>A0A6C2YPS4</accession>
<evidence type="ECO:0000256" key="2">
    <source>
        <dbReference type="ARBA" id="ARBA00005236"/>
    </source>
</evidence>
<protein>
    <recommendedName>
        <fullName evidence="12">ABC3 transporter permease protein domain-containing protein</fullName>
    </recommendedName>
</protein>
<name>A0A6C2YPS4_9BACT</name>
<dbReference type="Pfam" id="PF12704">
    <property type="entry name" value="MacB_PCD"/>
    <property type="match status" value="1"/>
</dbReference>
<dbReference type="GO" id="GO:0098797">
    <property type="term" value="C:plasma membrane protein complex"/>
    <property type="evidence" value="ECO:0007669"/>
    <property type="project" value="TreeGrafter"/>
</dbReference>
<feature type="transmembrane region" description="Helical" evidence="7">
    <location>
        <begin position="831"/>
        <end position="850"/>
    </location>
</feature>
<keyword evidence="4 7" id="KW-0812">Transmembrane</keyword>
<dbReference type="Pfam" id="PF02687">
    <property type="entry name" value="FtsX"/>
    <property type="match status" value="2"/>
</dbReference>
<dbReference type="GO" id="GO:0044874">
    <property type="term" value="P:lipoprotein localization to outer membrane"/>
    <property type="evidence" value="ECO:0007669"/>
    <property type="project" value="TreeGrafter"/>
</dbReference>
<dbReference type="EMBL" id="LR586016">
    <property type="protein sequence ID" value="VIP03025.1"/>
    <property type="molecule type" value="Genomic_DNA"/>
</dbReference>
<evidence type="ECO:0000313" key="10">
    <source>
        <dbReference type="EMBL" id="VIP03025.1"/>
    </source>
</evidence>
<feature type="domain" description="ABC3 transporter permease C-terminal" evidence="8">
    <location>
        <begin position="740"/>
        <end position="856"/>
    </location>
</feature>
<dbReference type="Proteomes" id="UP000464378">
    <property type="component" value="Chromosome"/>
</dbReference>
<dbReference type="EMBL" id="LR593887">
    <property type="protein sequence ID" value="VTS03163.1"/>
    <property type="molecule type" value="Genomic_DNA"/>
</dbReference>
<dbReference type="InterPro" id="IPR003838">
    <property type="entry name" value="ABC3_permease_C"/>
</dbReference>
<keyword evidence="3" id="KW-1003">Cell membrane</keyword>
<evidence type="ECO:0000256" key="6">
    <source>
        <dbReference type="ARBA" id="ARBA00023136"/>
    </source>
</evidence>
<evidence type="ECO:0000313" key="11">
    <source>
        <dbReference type="Proteomes" id="UP000464378"/>
    </source>
</evidence>
<evidence type="ECO:0000256" key="7">
    <source>
        <dbReference type="SAM" id="Phobius"/>
    </source>
</evidence>
<keyword evidence="11" id="KW-1185">Reference proteome</keyword>
<feature type="transmembrane region" description="Helical" evidence="7">
    <location>
        <begin position="264"/>
        <end position="289"/>
    </location>
</feature>
<dbReference type="RefSeq" id="WP_162658139.1">
    <property type="nucleotide sequence ID" value="NZ_LR593887.1"/>
</dbReference>
<sequence>MVSLLILVRTLSLRYLRMHLGRMLLIVASIALGVATLVSTQILNQCLESAAVSTTTPIKGAANLYVASGEFGVPTELAERIRQVPGVDSVQPLVFERVTLPDLNQRDAILVGVDVSQVASQEAGTQLGVKVTLFGKLPRRFLPPVFLGRALFEQRTAAGVADDEPIRLRAAGNIVDLLPIGVVDLEGPAASLGQNVLAMEMNQASRVVGRAGRVNRMDVFVRSGEDVGVVRERLIEIVGDPRSVRTPEMQGQSTNEVVNGFKTGFLLCSAGAMVVGMFLVYNALSVSVAERRHDIGILRSLGATRGQIGRLFTIEAMILGLAGAACGVPLGLGLADLALKLVAEELRAIFLSGEINPVRLDWYLTSIAMLAGVTTALLASIIPAMQAASDSPADVVRRASLAGQGFYAMLHRLICATLVLGGLAAVLARDWLPPRMGSLIGLAVMLTGLLLATPIFVGWVAGLLRAPAKWLLGLELRIAADNLIRAPGRTGVVIGAFGAGVALMIQISGVGRSNEEPVMDWLERGVRADLFLFSGSLATANSSSSPIQANVIDSLRKQVPTLESAIPLRFARAELNEMVVYIVALDAMEYYDSTARRNTEPLPGLENFKRLTEPNTIVVSENFAVKHRVQVGDTVRLPGPDPRKPIEVTIVGTIVDYTWARGTIFMDRAAYAELFADPLVDICHVFLPLNATDAERASTADAVKRFASDNLLVVQDHDAVWKYVGDVVKRVYTFAYLQQFVVGAVASLGIVTALLISVLQRQRELGLLRAVGATRTQVLRMVIFEALLMGGIGTLFGIAIGIPLEWYVLDIVLYEESGFVYETLIPWREGLGIAAGAMIVSGIAGLIPAVNAMRLQITEAIAYE</sequence>
<dbReference type="PANTHER" id="PTHR30489:SF0">
    <property type="entry name" value="LIPOPROTEIN-RELEASING SYSTEM TRANSMEMBRANE PROTEIN LOLE"/>
    <property type="match status" value="1"/>
</dbReference>
<dbReference type="InParanoid" id="A0A6C2YPS4"/>